<dbReference type="AlphaFoldDB" id="A0A328TNC5"/>
<dbReference type="EMBL" id="LJAM02000108">
    <property type="protein sequence ID" value="RAP71720.1"/>
    <property type="molecule type" value="Genomic_DNA"/>
</dbReference>
<gene>
    <name evidence="1" type="ORF">ACZ87_01456</name>
</gene>
<comment type="caution">
    <text evidence="1">The sequence shown here is derived from an EMBL/GenBank/DDBJ whole genome shotgun (WGS) entry which is preliminary data.</text>
</comment>
<dbReference type="Proteomes" id="UP000244334">
    <property type="component" value="Unassembled WGS sequence"/>
</dbReference>
<accession>A0A328TNC5</accession>
<reference evidence="1" key="1">
    <citation type="submission" date="2018-04" db="EMBL/GenBank/DDBJ databases">
        <title>Genomes of the Obligate Erwinia dacicola and Facultative Enterobacter sp. OLF Endosymbionts of the Olive Fruit fly, Bactrocera oleae.</title>
        <authorList>
            <person name="Estes A.M."/>
            <person name="Hearn D.J."/>
            <person name="Agarwal S."/>
            <person name="Pierson E.A."/>
            <person name="Dunning-Hotopp J.C."/>
        </authorList>
    </citation>
    <scope>NUCLEOTIDE SEQUENCE [LARGE SCALE GENOMIC DNA]</scope>
    <source>
        <strain evidence="1">Oroville</strain>
    </source>
</reference>
<proteinExistence type="predicted"/>
<evidence type="ECO:0000313" key="2">
    <source>
        <dbReference type="Proteomes" id="UP000244334"/>
    </source>
</evidence>
<name>A0A328TNC5_9GAMM</name>
<sequence>MLNTPRDSENTFEPKLIMKTSATFILTSLAVTALVGCSSPALRMAGCQAQNISRDLLSD</sequence>
<keyword evidence="2" id="KW-1185">Reference proteome</keyword>
<organism evidence="1 2">
    <name type="scientific">Candidatus Erwinia dacicola</name>
    <dbReference type="NCBI Taxonomy" id="252393"/>
    <lineage>
        <taxon>Bacteria</taxon>
        <taxon>Pseudomonadati</taxon>
        <taxon>Pseudomonadota</taxon>
        <taxon>Gammaproteobacteria</taxon>
        <taxon>Enterobacterales</taxon>
        <taxon>Erwiniaceae</taxon>
        <taxon>Erwinia</taxon>
    </lineage>
</organism>
<evidence type="ECO:0000313" key="1">
    <source>
        <dbReference type="EMBL" id="RAP71720.1"/>
    </source>
</evidence>
<protein>
    <submittedName>
        <fullName evidence="1">Uncharacterized protein</fullName>
    </submittedName>
</protein>